<dbReference type="PANTHER" id="PTHR31170:SF17">
    <property type="match status" value="1"/>
</dbReference>
<dbReference type="Proteomes" id="UP000823749">
    <property type="component" value="Chromosome 12"/>
</dbReference>
<organism evidence="2 3">
    <name type="scientific">Rhododendron griersonianum</name>
    <dbReference type="NCBI Taxonomy" id="479676"/>
    <lineage>
        <taxon>Eukaryota</taxon>
        <taxon>Viridiplantae</taxon>
        <taxon>Streptophyta</taxon>
        <taxon>Embryophyta</taxon>
        <taxon>Tracheophyta</taxon>
        <taxon>Spermatophyta</taxon>
        <taxon>Magnoliopsida</taxon>
        <taxon>eudicotyledons</taxon>
        <taxon>Gunneridae</taxon>
        <taxon>Pentapetalae</taxon>
        <taxon>asterids</taxon>
        <taxon>Ericales</taxon>
        <taxon>Ericaceae</taxon>
        <taxon>Ericoideae</taxon>
        <taxon>Rhodoreae</taxon>
        <taxon>Rhododendron</taxon>
    </lineage>
</organism>
<name>A0AAV6I270_9ERIC</name>
<sequence length="821" mass="95443">MEESDHNEQVSVEIHKSNKLLACALRDKLRDESPSLSENCIFKVPWTLRRHNEASYEPKIVSIGPFHHGKNNRLEPMEEIKRWYMHCLLASLPIPPEESLQIFVQSIRELAKRTSNCYGEKIDLSESELVEIMIVDGCFLIELFRKDTWLVPRHKDDPIYNTAWMLENFYHDLILLENQIPWFVLECLFNLTVSVHEQEDDFLIKLVLRFFETMMLMTVPGEYKPRGREIKHILDLLRSSLLSSSEDIEHTNTNWELFPSVTDLLTAGVSFKKGIPEDILNIEFSKGVFQIPPIRIQGNSESLFRNLIAYEQCYRHCTDKFTSYAVFLDCLINTSKDADLLVDERIIAPGLSTEDVSILFNGIYNDTLVYNFYYGGLSRKGNIGNPSDCFGMEESDCSGHVSVDINGLNKVLACSLRDKLSDEPPSLSENCIFKVPGTLRRRNETSYEPKIVSIGPFHSEKERLQPVKKIKMWYLHCLLDRFPIPPEECLQHFVGKIRELAKRTINCYADKIDLSENELVEMMIVDGCFLLELFRRDAFIVPRHQDDPIYNTSWMLENLYHDLILLENQIPWFVLECLFNLTVSVQEQEDDFLIELVLSFFQTMMLMTVPAEYQPRGREIKHILDLLRSSLLSSSLNNKPENTNWELFPPVTDLLRAGVRFEKGTPYDILNIKFSDGVFKIPPIRIQGNSESLFRNLIAYEQCDRYGIDKFTSYAVFLDCLINTSKDADTLVHKRIIARGLSTEDLAILFNGLYNDTLVSQYYYGEVSKKINEYHRSRWPKWRATLKRDYFNNPWSISSFIAAILILVFTFLQTLFTIRSY</sequence>
<keyword evidence="1" id="KW-0472">Membrane</keyword>
<evidence type="ECO:0000256" key="1">
    <source>
        <dbReference type="SAM" id="Phobius"/>
    </source>
</evidence>
<comment type="caution">
    <text evidence="2">The sequence shown here is derived from an EMBL/GenBank/DDBJ whole genome shotgun (WGS) entry which is preliminary data.</text>
</comment>
<evidence type="ECO:0000313" key="2">
    <source>
        <dbReference type="EMBL" id="KAG5521875.1"/>
    </source>
</evidence>
<evidence type="ECO:0000313" key="3">
    <source>
        <dbReference type="Proteomes" id="UP000823749"/>
    </source>
</evidence>
<dbReference type="EMBL" id="JACTNZ010000012">
    <property type="protein sequence ID" value="KAG5521875.1"/>
    <property type="molecule type" value="Genomic_DNA"/>
</dbReference>
<feature type="transmembrane region" description="Helical" evidence="1">
    <location>
        <begin position="795"/>
        <end position="818"/>
    </location>
</feature>
<gene>
    <name evidence="2" type="ORF">RHGRI_034189</name>
</gene>
<dbReference type="AlphaFoldDB" id="A0AAV6I270"/>
<reference evidence="2" key="1">
    <citation type="submission" date="2020-08" db="EMBL/GenBank/DDBJ databases">
        <title>Plant Genome Project.</title>
        <authorList>
            <person name="Zhang R.-G."/>
        </authorList>
    </citation>
    <scope>NUCLEOTIDE SEQUENCE</scope>
    <source>
        <strain evidence="2">WSP0</strain>
        <tissue evidence="2">Leaf</tissue>
    </source>
</reference>
<dbReference type="InterPro" id="IPR004158">
    <property type="entry name" value="DUF247_pln"/>
</dbReference>
<keyword evidence="1" id="KW-1133">Transmembrane helix</keyword>
<keyword evidence="1" id="KW-0812">Transmembrane</keyword>
<dbReference type="PANTHER" id="PTHR31170">
    <property type="entry name" value="BNAC04G53230D PROTEIN"/>
    <property type="match status" value="1"/>
</dbReference>
<dbReference type="Pfam" id="PF03140">
    <property type="entry name" value="DUF247"/>
    <property type="match status" value="2"/>
</dbReference>
<proteinExistence type="predicted"/>
<protein>
    <submittedName>
        <fullName evidence="2">Uncharacterized protein</fullName>
    </submittedName>
</protein>
<keyword evidence="3" id="KW-1185">Reference proteome</keyword>
<accession>A0AAV6I270</accession>